<dbReference type="OrthoDB" id="10312563at2759"/>
<dbReference type="AlphaFoldDB" id="A0A3N4LWE7"/>
<feature type="region of interest" description="Disordered" evidence="1">
    <location>
        <begin position="1"/>
        <end position="52"/>
    </location>
</feature>
<dbReference type="EMBL" id="ML121539">
    <property type="protein sequence ID" value="RPB24961.1"/>
    <property type="molecule type" value="Genomic_DNA"/>
</dbReference>
<evidence type="ECO:0000313" key="3">
    <source>
        <dbReference type="Proteomes" id="UP000267821"/>
    </source>
</evidence>
<feature type="compositionally biased region" description="Polar residues" evidence="1">
    <location>
        <begin position="74"/>
        <end position="89"/>
    </location>
</feature>
<dbReference type="Proteomes" id="UP000267821">
    <property type="component" value="Unassembled WGS sequence"/>
</dbReference>
<organism evidence="2 3">
    <name type="scientific">Terfezia boudieri ATCC MYA-4762</name>
    <dbReference type="NCBI Taxonomy" id="1051890"/>
    <lineage>
        <taxon>Eukaryota</taxon>
        <taxon>Fungi</taxon>
        <taxon>Dikarya</taxon>
        <taxon>Ascomycota</taxon>
        <taxon>Pezizomycotina</taxon>
        <taxon>Pezizomycetes</taxon>
        <taxon>Pezizales</taxon>
        <taxon>Pezizaceae</taxon>
        <taxon>Terfezia</taxon>
    </lineage>
</organism>
<feature type="compositionally biased region" description="Polar residues" evidence="1">
    <location>
        <begin position="106"/>
        <end position="121"/>
    </location>
</feature>
<feature type="region of interest" description="Disordered" evidence="1">
    <location>
        <begin position="74"/>
        <end position="152"/>
    </location>
</feature>
<evidence type="ECO:0000256" key="1">
    <source>
        <dbReference type="SAM" id="MobiDB-lite"/>
    </source>
</evidence>
<accession>A0A3N4LWE7</accession>
<proteinExistence type="predicted"/>
<reference evidence="2 3" key="1">
    <citation type="journal article" date="2018" name="Nat. Ecol. Evol.">
        <title>Pezizomycetes genomes reveal the molecular basis of ectomycorrhizal truffle lifestyle.</title>
        <authorList>
            <person name="Murat C."/>
            <person name="Payen T."/>
            <person name="Noel B."/>
            <person name="Kuo A."/>
            <person name="Morin E."/>
            <person name="Chen J."/>
            <person name="Kohler A."/>
            <person name="Krizsan K."/>
            <person name="Balestrini R."/>
            <person name="Da Silva C."/>
            <person name="Montanini B."/>
            <person name="Hainaut M."/>
            <person name="Levati E."/>
            <person name="Barry K.W."/>
            <person name="Belfiori B."/>
            <person name="Cichocki N."/>
            <person name="Clum A."/>
            <person name="Dockter R.B."/>
            <person name="Fauchery L."/>
            <person name="Guy J."/>
            <person name="Iotti M."/>
            <person name="Le Tacon F."/>
            <person name="Lindquist E.A."/>
            <person name="Lipzen A."/>
            <person name="Malagnac F."/>
            <person name="Mello A."/>
            <person name="Molinier V."/>
            <person name="Miyauchi S."/>
            <person name="Poulain J."/>
            <person name="Riccioni C."/>
            <person name="Rubini A."/>
            <person name="Sitrit Y."/>
            <person name="Splivallo R."/>
            <person name="Traeger S."/>
            <person name="Wang M."/>
            <person name="Zifcakova L."/>
            <person name="Wipf D."/>
            <person name="Zambonelli A."/>
            <person name="Paolocci F."/>
            <person name="Nowrousian M."/>
            <person name="Ottonello S."/>
            <person name="Baldrian P."/>
            <person name="Spatafora J.W."/>
            <person name="Henrissat B."/>
            <person name="Nagy L.G."/>
            <person name="Aury J.M."/>
            <person name="Wincker P."/>
            <person name="Grigoriev I.V."/>
            <person name="Bonfante P."/>
            <person name="Martin F.M."/>
        </authorList>
    </citation>
    <scope>NUCLEOTIDE SEQUENCE [LARGE SCALE GENOMIC DNA]</scope>
    <source>
        <strain evidence="2 3">ATCC MYA-4762</strain>
    </source>
</reference>
<protein>
    <submittedName>
        <fullName evidence="2">Uncharacterized protein</fullName>
    </submittedName>
</protein>
<name>A0A3N4LWE7_9PEZI</name>
<evidence type="ECO:0000313" key="2">
    <source>
        <dbReference type="EMBL" id="RPB24961.1"/>
    </source>
</evidence>
<gene>
    <name evidence="2" type="ORF">L211DRAFT_131506</name>
</gene>
<keyword evidence="3" id="KW-1185">Reference proteome</keyword>
<feature type="region of interest" description="Disordered" evidence="1">
    <location>
        <begin position="390"/>
        <end position="410"/>
    </location>
</feature>
<sequence length="532" mass="58096">MPQKVRKKIATPPLKLALGGRKSPPVEQSTPVEESSSESINKIIREDTQGPTIQTHGNVLNISHASNKLSTLFDNVQDNPHSRSSSPDAESTPRPLRVLKGRKSFLSLNSGIPPRTTTPTPQGFRPKSMVQSPDGKSKGSNIPAPRQSSPARSFLKLRLASPKRRVLLPVNPPSPRGNLQLVDDKPNSVEVRFSLGTGLTHSQASNVDLTRQNTMSSASTVTSSNSIMARSSVSHWMNWRQRSISDGPSVKARSILVDKGPSRAINVVQPSIVYESMRHVESELPTPTNSISPRVLRRASSARPGLFSLEQGISSLKFTRPLTPRPSAMTNIEGSGSTKVDTIGKSGVFSKVLCSIQDMSPLSRNRLPTMSTTTRDHSLRLSSEVRVAEATTTEVEPAMSRRGSLSQQPVSVEALKSKGTTKVRGALGSIRRRFGSVSERTLRITEENAPTMTPNTVQPHFQKEWISPPILQLQLDIHSESSREHVEGGREIWICIEVEGRISNFQASPGKLLCDGNPRGLDVAIVLDLRYL</sequence>
<dbReference type="InParanoid" id="A0A3N4LWE7"/>